<protein>
    <submittedName>
        <fullName evidence="2">Enoyl-CoA hydratase</fullName>
    </submittedName>
</protein>
<name>A0A2T4U8I4_9BACI</name>
<proteinExistence type="predicted"/>
<gene>
    <name evidence="2" type="ORF">C6Y45_05230</name>
</gene>
<dbReference type="PANTHER" id="PTHR11941">
    <property type="entry name" value="ENOYL-COA HYDRATASE-RELATED"/>
    <property type="match status" value="1"/>
</dbReference>
<sequence length="261" mass="29009">MSAHTKELNMKLLKEETNNGLMIWKINRPEAKNAVDFEVIHLFEKYLDEIENRKDIRALIITGSGGSFCSGGDLEAFHGLRTAAEARTMLLPMNKVLRRISSLSTLVITYVDGAAVGGGAELASAGDLIYVSPRTSLGFIQGKLSLTTGWGGAALAKEKVGYGRALKMLVSAERINSEKLLQTGFADGTAYTIDELIEKIDWPVSAGIIKKYKHHLKNYKVMDNMEEEAYLCSEMWESEEHHHAVESFLRKKNEGKGWKKS</sequence>
<accession>A0A2T4U8I4</accession>
<evidence type="ECO:0000313" key="2">
    <source>
        <dbReference type="EMBL" id="PTL39722.1"/>
    </source>
</evidence>
<keyword evidence="1" id="KW-0456">Lyase</keyword>
<dbReference type="InterPro" id="IPR001753">
    <property type="entry name" value="Enoyl-CoA_hydra/iso"/>
</dbReference>
<dbReference type="Gene3D" id="3.90.226.10">
    <property type="entry name" value="2-enoyl-CoA Hydratase, Chain A, domain 1"/>
    <property type="match status" value="1"/>
</dbReference>
<comment type="caution">
    <text evidence="2">The sequence shown here is derived from an EMBL/GenBank/DDBJ whole genome shotgun (WGS) entry which is preliminary data.</text>
</comment>
<dbReference type="Pfam" id="PF00378">
    <property type="entry name" value="ECH_1"/>
    <property type="match status" value="1"/>
</dbReference>
<reference evidence="2 3" key="1">
    <citation type="submission" date="2018-03" db="EMBL/GenBank/DDBJ databases">
        <title>Alkalicoccus saliphilus sp. nov., isolated from a mineral pool.</title>
        <authorList>
            <person name="Zhao B."/>
        </authorList>
    </citation>
    <scope>NUCLEOTIDE SEQUENCE [LARGE SCALE GENOMIC DNA]</scope>
    <source>
        <strain evidence="2 3">6AG</strain>
    </source>
</reference>
<organism evidence="2 3">
    <name type="scientific">Alkalicoccus saliphilus</name>
    <dbReference type="NCBI Taxonomy" id="200989"/>
    <lineage>
        <taxon>Bacteria</taxon>
        <taxon>Bacillati</taxon>
        <taxon>Bacillota</taxon>
        <taxon>Bacilli</taxon>
        <taxon>Bacillales</taxon>
        <taxon>Bacillaceae</taxon>
        <taxon>Alkalicoccus</taxon>
    </lineage>
</organism>
<dbReference type="AlphaFoldDB" id="A0A2T4U8I4"/>
<dbReference type="EMBL" id="PZJJ01000005">
    <property type="protein sequence ID" value="PTL39722.1"/>
    <property type="molecule type" value="Genomic_DNA"/>
</dbReference>
<dbReference type="Proteomes" id="UP000240509">
    <property type="component" value="Unassembled WGS sequence"/>
</dbReference>
<dbReference type="PANTHER" id="PTHR11941:SF27">
    <property type="entry name" value="ETHYLMALONYL-COA DECARBOXYLASE"/>
    <property type="match status" value="1"/>
</dbReference>
<evidence type="ECO:0000256" key="1">
    <source>
        <dbReference type="ARBA" id="ARBA00023239"/>
    </source>
</evidence>
<dbReference type="SUPFAM" id="SSF52096">
    <property type="entry name" value="ClpP/crotonase"/>
    <property type="match status" value="1"/>
</dbReference>
<dbReference type="GO" id="GO:0006635">
    <property type="term" value="P:fatty acid beta-oxidation"/>
    <property type="evidence" value="ECO:0007669"/>
    <property type="project" value="TreeGrafter"/>
</dbReference>
<evidence type="ECO:0000313" key="3">
    <source>
        <dbReference type="Proteomes" id="UP000240509"/>
    </source>
</evidence>
<dbReference type="CDD" id="cd06558">
    <property type="entry name" value="crotonase-like"/>
    <property type="match status" value="1"/>
</dbReference>
<dbReference type="InterPro" id="IPR029045">
    <property type="entry name" value="ClpP/crotonase-like_dom_sf"/>
</dbReference>
<dbReference type="GO" id="GO:0005829">
    <property type="term" value="C:cytosol"/>
    <property type="evidence" value="ECO:0007669"/>
    <property type="project" value="TreeGrafter"/>
</dbReference>
<keyword evidence="3" id="KW-1185">Reference proteome</keyword>
<dbReference type="GO" id="GO:0016829">
    <property type="term" value="F:lyase activity"/>
    <property type="evidence" value="ECO:0007669"/>
    <property type="project" value="UniProtKB-KW"/>
</dbReference>